<dbReference type="EMBL" id="JAHKKG010000012">
    <property type="protein sequence ID" value="MBU2668615.1"/>
    <property type="molecule type" value="Genomic_DNA"/>
</dbReference>
<name>A0ABS5YYU8_9ACTN</name>
<evidence type="ECO:0000313" key="4">
    <source>
        <dbReference type="Proteomes" id="UP001519654"/>
    </source>
</evidence>
<feature type="region of interest" description="Disordered" evidence="1">
    <location>
        <begin position="35"/>
        <end position="56"/>
    </location>
</feature>
<dbReference type="RefSeq" id="WP_215792878.1">
    <property type="nucleotide sequence ID" value="NZ_JAHKKG010000012.1"/>
</dbReference>
<reference evidence="3 4" key="1">
    <citation type="submission" date="2021-06" db="EMBL/GenBank/DDBJ databases">
        <title>Actinoplanes lichenicola sp. nov., and Actinoplanes ovalisporus sp. nov., isolated from lichen in Thailand.</title>
        <authorList>
            <person name="Saeng-In P."/>
            <person name="Kanchanasin P."/>
            <person name="Yuki M."/>
            <person name="Kudo T."/>
            <person name="Ohkuma M."/>
            <person name="Phongsopitanun W."/>
            <person name="Tanasupawat S."/>
        </authorList>
    </citation>
    <scope>NUCLEOTIDE SEQUENCE [LARGE SCALE GENOMIC DNA]</scope>
    <source>
        <strain evidence="3 4">NBRC 110975</strain>
    </source>
</reference>
<feature type="compositionally biased region" description="Polar residues" evidence="1">
    <location>
        <begin position="45"/>
        <end position="56"/>
    </location>
</feature>
<evidence type="ECO:0000256" key="2">
    <source>
        <dbReference type="SAM" id="SignalP"/>
    </source>
</evidence>
<protein>
    <submittedName>
        <fullName evidence="3">Uncharacterized protein</fullName>
    </submittedName>
</protein>
<accession>A0ABS5YYU8</accession>
<evidence type="ECO:0000313" key="3">
    <source>
        <dbReference type="EMBL" id="MBU2668615.1"/>
    </source>
</evidence>
<gene>
    <name evidence="3" type="ORF">KOI35_34405</name>
</gene>
<sequence>MFARKLGRLAGLVFVLAAAFGGVAAVSAHDATESNAAAARSANSGPVQSSLGIEWD</sequence>
<keyword evidence="4" id="KW-1185">Reference proteome</keyword>
<feature type="signal peptide" evidence="2">
    <location>
        <begin position="1"/>
        <end position="24"/>
    </location>
</feature>
<feature type="compositionally biased region" description="Low complexity" evidence="1">
    <location>
        <begin position="35"/>
        <end position="44"/>
    </location>
</feature>
<comment type="caution">
    <text evidence="3">The sequence shown here is derived from an EMBL/GenBank/DDBJ whole genome shotgun (WGS) entry which is preliminary data.</text>
</comment>
<organism evidence="3 4">
    <name type="scientific">Paractinoplanes bogorensis</name>
    <dbReference type="NCBI Taxonomy" id="1610840"/>
    <lineage>
        <taxon>Bacteria</taxon>
        <taxon>Bacillati</taxon>
        <taxon>Actinomycetota</taxon>
        <taxon>Actinomycetes</taxon>
        <taxon>Micromonosporales</taxon>
        <taxon>Micromonosporaceae</taxon>
        <taxon>Paractinoplanes</taxon>
    </lineage>
</organism>
<evidence type="ECO:0000256" key="1">
    <source>
        <dbReference type="SAM" id="MobiDB-lite"/>
    </source>
</evidence>
<keyword evidence="2" id="KW-0732">Signal</keyword>
<proteinExistence type="predicted"/>
<dbReference type="Proteomes" id="UP001519654">
    <property type="component" value="Unassembled WGS sequence"/>
</dbReference>
<feature type="chain" id="PRO_5045482148" evidence="2">
    <location>
        <begin position="25"/>
        <end position="56"/>
    </location>
</feature>